<dbReference type="AlphaFoldDB" id="E5ARP5"/>
<organism evidence="1 2">
    <name type="scientific">Mycetohabitans rhizoxinica (strain DSM 19002 / CIP 109453 / HKI 454)</name>
    <name type="common">Paraburkholderia rhizoxinica</name>
    <dbReference type="NCBI Taxonomy" id="882378"/>
    <lineage>
        <taxon>Bacteria</taxon>
        <taxon>Pseudomonadati</taxon>
        <taxon>Pseudomonadota</taxon>
        <taxon>Betaproteobacteria</taxon>
        <taxon>Burkholderiales</taxon>
        <taxon>Burkholderiaceae</taxon>
        <taxon>Mycetohabitans</taxon>
    </lineage>
</organism>
<sequence length="83" mass="8883">MVLPLETIIARLAQLTDVFAWFEKESSTVPTAPPASGRLAQVITRFGLLDLERSLTELPYFGASNGGIGGKILCLNGLCSAQF</sequence>
<dbReference type="HOGENOM" id="CLU_2536191_0_0_4"/>
<protein>
    <submittedName>
        <fullName evidence="1">Uncharacterized protein</fullName>
    </submittedName>
</protein>
<evidence type="ECO:0000313" key="2">
    <source>
        <dbReference type="Proteomes" id="UP000007437"/>
    </source>
</evidence>
<accession>E5ARP5</accession>
<reference evidence="1 2" key="1">
    <citation type="journal article" date="2011" name="J. Bacteriol.">
        <title>Complete genome sequence of Burkholderia rhizoxinica, an endosymbiont of Rhizopus microsporus.</title>
        <authorList>
            <person name="Lackner G."/>
            <person name="Moebius N."/>
            <person name="Partida-Martinez L."/>
            <person name="Hertweck C."/>
        </authorList>
    </citation>
    <scope>NUCLEOTIDE SEQUENCE [LARGE SCALE GENOMIC DNA]</scope>
    <source>
        <strain evidence="2">DSM 19002 / CIP 109453 / HKI 454</strain>
    </source>
</reference>
<dbReference type="Proteomes" id="UP000007437">
    <property type="component" value="Chromosome"/>
</dbReference>
<proteinExistence type="predicted"/>
<evidence type="ECO:0000313" key="1">
    <source>
        <dbReference type="EMBL" id="CBW75277.1"/>
    </source>
</evidence>
<name>E5ARP5_MYCRK</name>
<gene>
    <name evidence="1" type="ordered locus">RBRH_00105</name>
</gene>
<dbReference type="KEGG" id="brh:RBRH_00105"/>
<dbReference type="EMBL" id="FR687359">
    <property type="protein sequence ID" value="CBW75277.1"/>
    <property type="molecule type" value="Genomic_DNA"/>
</dbReference>